<keyword evidence="4" id="KW-0233">DNA recombination</keyword>
<proteinExistence type="inferred from homology"/>
<evidence type="ECO:0000256" key="2">
    <source>
        <dbReference type="ARBA" id="ARBA00022908"/>
    </source>
</evidence>
<dbReference type="Gene3D" id="1.10.150.130">
    <property type="match status" value="1"/>
</dbReference>
<dbReference type="InterPro" id="IPR050808">
    <property type="entry name" value="Phage_Integrase"/>
</dbReference>
<dbReference type="Proteomes" id="UP001144352">
    <property type="component" value="Unassembled WGS sequence"/>
</dbReference>
<dbReference type="CDD" id="cd00801">
    <property type="entry name" value="INT_P4_C"/>
    <property type="match status" value="1"/>
</dbReference>
<evidence type="ECO:0000259" key="7">
    <source>
        <dbReference type="PROSITE" id="PS51900"/>
    </source>
</evidence>
<dbReference type="Pfam" id="PF00589">
    <property type="entry name" value="Phage_integrase"/>
    <property type="match status" value="1"/>
</dbReference>
<evidence type="ECO:0000259" key="6">
    <source>
        <dbReference type="PROSITE" id="PS51898"/>
    </source>
</evidence>
<dbReference type="InterPro" id="IPR044068">
    <property type="entry name" value="CB"/>
</dbReference>
<evidence type="ECO:0000313" key="8">
    <source>
        <dbReference type="EMBL" id="GLI39472.1"/>
    </source>
</evidence>
<evidence type="ECO:0000256" key="1">
    <source>
        <dbReference type="ARBA" id="ARBA00008857"/>
    </source>
</evidence>
<keyword evidence="9" id="KW-1185">Reference proteome</keyword>
<evidence type="ECO:0000313" key="9">
    <source>
        <dbReference type="Proteomes" id="UP001144352"/>
    </source>
</evidence>
<dbReference type="InterPro" id="IPR002104">
    <property type="entry name" value="Integrase_catalytic"/>
</dbReference>
<dbReference type="GO" id="GO:0015074">
    <property type="term" value="P:DNA integration"/>
    <property type="evidence" value="ECO:0007669"/>
    <property type="project" value="UniProtKB-KW"/>
</dbReference>
<comment type="caution">
    <text evidence="8">The sequence shown here is derived from an EMBL/GenBank/DDBJ whole genome shotgun (WGS) entry which is preliminary data.</text>
</comment>
<dbReference type="InterPro" id="IPR053876">
    <property type="entry name" value="Phage_int_M"/>
</dbReference>
<organism evidence="8 9">
    <name type="scientific">Geobacter hydrogenophilus</name>
    <dbReference type="NCBI Taxonomy" id="40983"/>
    <lineage>
        <taxon>Bacteria</taxon>
        <taxon>Pseudomonadati</taxon>
        <taxon>Thermodesulfobacteriota</taxon>
        <taxon>Desulfuromonadia</taxon>
        <taxon>Geobacterales</taxon>
        <taxon>Geobacteraceae</taxon>
        <taxon>Geobacter</taxon>
    </lineage>
</organism>
<dbReference type="GO" id="GO:0003677">
    <property type="term" value="F:DNA binding"/>
    <property type="evidence" value="ECO:0007669"/>
    <property type="project" value="UniProtKB-UniRule"/>
</dbReference>
<dbReference type="SUPFAM" id="SSF56349">
    <property type="entry name" value="DNA breaking-rejoining enzymes"/>
    <property type="match status" value="1"/>
</dbReference>
<reference evidence="8" key="1">
    <citation type="submission" date="2022-12" db="EMBL/GenBank/DDBJ databases">
        <title>Reference genome sequencing for broad-spectrum identification of bacterial and archaeal isolates by mass spectrometry.</title>
        <authorList>
            <person name="Sekiguchi Y."/>
            <person name="Tourlousse D.M."/>
        </authorList>
    </citation>
    <scope>NUCLEOTIDE SEQUENCE</scope>
    <source>
        <strain evidence="8">H2</strain>
    </source>
</reference>
<dbReference type="InterPro" id="IPR013762">
    <property type="entry name" value="Integrase-like_cat_sf"/>
</dbReference>
<dbReference type="PROSITE" id="PS51898">
    <property type="entry name" value="TYR_RECOMBINASE"/>
    <property type="match status" value="1"/>
</dbReference>
<sequence length="327" mass="37656">MELFITNWSEHNHSKRWSRANRLCLEKDLIPEWGEKKPSDLKPKDAYNLIDKVARRAPATARNLIKAAASMYDYAIRQEYVEFNPFVLKFSKHSPKIIPKSRERILDEDEIRFLWKAIDDGPGTSEVKRSIKLILITAQRPGEVAGMRFSEIDGNWWTIPPERIKTEKKVGLGHIPRPHMVYLTPLAKELIGEPGWAGDIVFPAIKGHNKRKGTKSAYKSIDSNALNKRISRKDEKGPKGKKTVVKEPYYGLSQWGPHDLRRTADTMMNSIGIDHRHVEMVLNHSLGKVEGIYNKYQYNDEKKAALLKWESKIKDLISNSHERLISI</sequence>
<protein>
    <recommendedName>
        <fullName evidence="10">Integrase</fullName>
    </recommendedName>
</protein>
<comment type="similarity">
    <text evidence="1">Belongs to the 'phage' integrase family.</text>
</comment>
<evidence type="ECO:0000256" key="4">
    <source>
        <dbReference type="ARBA" id="ARBA00023172"/>
    </source>
</evidence>
<dbReference type="Pfam" id="PF22022">
    <property type="entry name" value="Phage_int_M"/>
    <property type="match status" value="1"/>
</dbReference>
<keyword evidence="3 5" id="KW-0238">DNA-binding</keyword>
<dbReference type="AlphaFoldDB" id="A0A9W6G307"/>
<feature type="domain" description="Tyr recombinase" evidence="6">
    <location>
        <begin position="101"/>
        <end position="307"/>
    </location>
</feature>
<keyword evidence="2" id="KW-0229">DNA integration</keyword>
<dbReference type="InterPro" id="IPR011010">
    <property type="entry name" value="DNA_brk_join_enz"/>
</dbReference>
<dbReference type="PANTHER" id="PTHR30629">
    <property type="entry name" value="PROPHAGE INTEGRASE"/>
    <property type="match status" value="1"/>
</dbReference>
<dbReference type="InterPro" id="IPR010998">
    <property type="entry name" value="Integrase_recombinase_N"/>
</dbReference>
<gene>
    <name evidence="8" type="ORF">GHYDROH2_29730</name>
</gene>
<dbReference type="GO" id="GO:0006310">
    <property type="term" value="P:DNA recombination"/>
    <property type="evidence" value="ECO:0007669"/>
    <property type="project" value="UniProtKB-KW"/>
</dbReference>
<feature type="domain" description="Core-binding (CB)" evidence="7">
    <location>
        <begin position="1"/>
        <end position="76"/>
    </location>
</feature>
<dbReference type="Gene3D" id="1.10.443.10">
    <property type="entry name" value="Intergrase catalytic core"/>
    <property type="match status" value="1"/>
</dbReference>
<name>A0A9W6G307_9BACT</name>
<evidence type="ECO:0000256" key="3">
    <source>
        <dbReference type="ARBA" id="ARBA00023125"/>
    </source>
</evidence>
<dbReference type="PROSITE" id="PS51900">
    <property type="entry name" value="CB"/>
    <property type="match status" value="1"/>
</dbReference>
<accession>A0A9W6G307</accession>
<dbReference type="EMBL" id="BSDS01000002">
    <property type="protein sequence ID" value="GLI39472.1"/>
    <property type="molecule type" value="Genomic_DNA"/>
</dbReference>
<evidence type="ECO:0000256" key="5">
    <source>
        <dbReference type="PROSITE-ProRule" id="PRU01248"/>
    </source>
</evidence>
<dbReference type="PANTHER" id="PTHR30629:SF2">
    <property type="entry name" value="PROPHAGE INTEGRASE INTS-RELATED"/>
    <property type="match status" value="1"/>
</dbReference>
<evidence type="ECO:0008006" key="10">
    <source>
        <dbReference type="Google" id="ProtNLM"/>
    </source>
</evidence>